<evidence type="ECO:0000256" key="2">
    <source>
        <dbReference type="SAM" id="Phobius"/>
    </source>
</evidence>
<comment type="caution">
    <text evidence="3">The sequence shown here is derived from an EMBL/GenBank/DDBJ whole genome shotgun (WGS) entry which is preliminary data.</text>
</comment>
<evidence type="ECO:0000313" key="4">
    <source>
        <dbReference type="Proteomes" id="UP000243579"/>
    </source>
</evidence>
<feature type="region of interest" description="Disordered" evidence="1">
    <location>
        <begin position="527"/>
        <end position="548"/>
    </location>
</feature>
<dbReference type="OrthoDB" id="67094at2759"/>
<evidence type="ECO:0000256" key="1">
    <source>
        <dbReference type="SAM" id="MobiDB-lite"/>
    </source>
</evidence>
<organism evidence="3 4">
    <name type="scientific">Achlya hypogyna</name>
    <name type="common">Oomycete</name>
    <name type="synonym">Protoachlya hypogyna</name>
    <dbReference type="NCBI Taxonomy" id="1202772"/>
    <lineage>
        <taxon>Eukaryota</taxon>
        <taxon>Sar</taxon>
        <taxon>Stramenopiles</taxon>
        <taxon>Oomycota</taxon>
        <taxon>Saprolegniomycetes</taxon>
        <taxon>Saprolegniales</taxon>
        <taxon>Achlyaceae</taxon>
        <taxon>Achlya</taxon>
    </lineage>
</organism>
<evidence type="ECO:0000313" key="3">
    <source>
        <dbReference type="EMBL" id="OQR87444.1"/>
    </source>
</evidence>
<name>A0A1V9YP21_ACHHY</name>
<evidence type="ECO:0008006" key="5">
    <source>
        <dbReference type="Google" id="ProtNLM"/>
    </source>
</evidence>
<keyword evidence="4" id="KW-1185">Reference proteome</keyword>
<feature type="transmembrane region" description="Helical" evidence="2">
    <location>
        <begin position="417"/>
        <end position="440"/>
    </location>
</feature>
<dbReference type="AlphaFoldDB" id="A0A1V9YP21"/>
<protein>
    <recommendedName>
        <fullName evidence="5">Transmembrane protein</fullName>
    </recommendedName>
</protein>
<feature type="transmembrane region" description="Helical" evidence="2">
    <location>
        <begin position="315"/>
        <end position="336"/>
    </location>
</feature>
<dbReference type="EMBL" id="JNBR01001442">
    <property type="protein sequence ID" value="OQR87444.1"/>
    <property type="molecule type" value="Genomic_DNA"/>
</dbReference>
<feature type="transmembrane region" description="Helical" evidence="2">
    <location>
        <begin position="75"/>
        <end position="95"/>
    </location>
</feature>
<feature type="transmembrane region" description="Helical" evidence="2">
    <location>
        <begin position="287"/>
        <end position="309"/>
    </location>
</feature>
<keyword evidence="2" id="KW-1133">Transmembrane helix</keyword>
<proteinExistence type="predicted"/>
<dbReference type="Proteomes" id="UP000243579">
    <property type="component" value="Unassembled WGS sequence"/>
</dbReference>
<reference evidence="3 4" key="1">
    <citation type="journal article" date="2014" name="Genome Biol. Evol.">
        <title>The secreted proteins of Achlya hypogyna and Thraustotheca clavata identify the ancestral oomycete secretome and reveal gene acquisitions by horizontal gene transfer.</title>
        <authorList>
            <person name="Misner I."/>
            <person name="Blouin N."/>
            <person name="Leonard G."/>
            <person name="Richards T.A."/>
            <person name="Lane C.E."/>
        </authorList>
    </citation>
    <scope>NUCLEOTIDE SEQUENCE [LARGE SCALE GENOMIC DNA]</scope>
    <source>
        <strain evidence="3 4">ATCC 48635</strain>
    </source>
</reference>
<feature type="transmembrane region" description="Helical" evidence="2">
    <location>
        <begin position="446"/>
        <end position="468"/>
    </location>
</feature>
<accession>A0A1V9YP21</accession>
<keyword evidence="2" id="KW-0472">Membrane</keyword>
<keyword evidence="2" id="KW-0812">Transmembrane</keyword>
<gene>
    <name evidence="3" type="ORF">ACHHYP_08862</name>
</gene>
<feature type="transmembrane region" description="Helical" evidence="2">
    <location>
        <begin position="33"/>
        <end position="54"/>
    </location>
</feature>
<sequence length="634" mass="71216">MGTGNSGGSEACNLEGSFLGVGNPECISKHLGYASFLLAVIVGISIVLDFFLEWTRAAIKCPQMKRVVNRFFEELMIMGFISMCIFAIDTSGLLEKVSFGVSDLSPLQLLHFQEFFHYVVFMTTVYYVAIMLLLVVIATVVPRLLYGQGQTEPDRDPDPVLDDTSHRRNNDDEAALLDASPSDVYPRQYDAKRVQRQVSGFDLVNGSRMYFLLRQRYKREGWSFRFNLVKQFALWKSFELLAHNVCQHRSGYLYKNPAEMQRIFGLSYRSSHHVDFARFQTLCTRNLLASVTHMHYTTFTVLIVLVMMAGTLPTAATSVFLGLAGLLGAMAVVIMVKTLRILKGIIKDRLRVLTMEDVAALLPPHSTVLASPASHRRPSFKAVAQMVRALVRMQMSVLCHRQLHYHDARFWFRSPMFLLRLFQLSTTGQAFYLVWLTLVIAKDPHVAPWMTVVMVLVPLLSLFVVTPLTMPSLVLVMSLTGFFVEQNPHGANNDGFDELLPQNLSAKDRIRIARKSYLRSVEELSPTSASQPIDPRLSVSSKGSVRAQPPTPDMFLHMYDILTPPLTSPAASALYAKRMRRSPAVAKTPCETDYSLAADEAPARFFPESTKFLNYCSSYGGYPTNQTDDGDLHA</sequence>
<feature type="transmembrane region" description="Helical" evidence="2">
    <location>
        <begin position="115"/>
        <end position="141"/>
    </location>
</feature>